<evidence type="ECO:0000313" key="1">
    <source>
        <dbReference type="EMBL" id="ELP64340.1"/>
    </source>
</evidence>
<accession>L7F170</accession>
<sequence>MKVGDNPKVCCTAFVASSEMIRRMLSAASESPGRPHSASTLAT</sequence>
<keyword evidence="2" id="KW-1185">Reference proteome</keyword>
<organism evidence="1 2">
    <name type="scientific">Streptomyces turgidiscabies (strain Car8)</name>
    <dbReference type="NCBI Taxonomy" id="698760"/>
    <lineage>
        <taxon>Bacteria</taxon>
        <taxon>Bacillati</taxon>
        <taxon>Actinomycetota</taxon>
        <taxon>Actinomycetes</taxon>
        <taxon>Kitasatosporales</taxon>
        <taxon>Streptomycetaceae</taxon>
        <taxon>Streptomyces</taxon>
    </lineage>
</organism>
<proteinExistence type="predicted"/>
<protein>
    <submittedName>
        <fullName evidence="1">Uncharacterized protein</fullName>
    </submittedName>
</protein>
<dbReference type="EMBL" id="AEJB01000460">
    <property type="protein sequence ID" value="ELP64340.1"/>
    <property type="molecule type" value="Genomic_DNA"/>
</dbReference>
<gene>
    <name evidence="1" type="ORF">STRTUCAR8_01164</name>
</gene>
<reference evidence="1 2" key="1">
    <citation type="journal article" date="2011" name="Plasmid">
        <title>Streptomyces turgidiscabies Car8 contains a modular pathogenicity island that shares virulence genes with other actinobacterial plant pathogens.</title>
        <authorList>
            <person name="Huguet-Tapia J.C."/>
            <person name="Badger J.H."/>
            <person name="Loria R."/>
            <person name="Pettis G.S."/>
        </authorList>
    </citation>
    <scope>NUCLEOTIDE SEQUENCE [LARGE SCALE GENOMIC DNA]</scope>
    <source>
        <strain evidence="1 2">Car8</strain>
    </source>
</reference>
<evidence type="ECO:0000313" key="2">
    <source>
        <dbReference type="Proteomes" id="UP000010931"/>
    </source>
</evidence>
<name>L7F170_STRT8</name>
<dbReference type="AlphaFoldDB" id="L7F170"/>
<dbReference type="Proteomes" id="UP000010931">
    <property type="component" value="Unassembled WGS sequence"/>
</dbReference>
<comment type="caution">
    <text evidence="1">The sequence shown here is derived from an EMBL/GenBank/DDBJ whole genome shotgun (WGS) entry which is preliminary data.</text>
</comment>